<organism evidence="1 2">
    <name type="scientific">Mytilus galloprovincialis</name>
    <name type="common">Mediterranean mussel</name>
    <dbReference type="NCBI Taxonomy" id="29158"/>
    <lineage>
        <taxon>Eukaryota</taxon>
        <taxon>Metazoa</taxon>
        <taxon>Spiralia</taxon>
        <taxon>Lophotrochozoa</taxon>
        <taxon>Mollusca</taxon>
        <taxon>Bivalvia</taxon>
        <taxon>Autobranchia</taxon>
        <taxon>Pteriomorphia</taxon>
        <taxon>Mytilida</taxon>
        <taxon>Mytiloidea</taxon>
        <taxon>Mytilidae</taxon>
        <taxon>Mytilinae</taxon>
        <taxon>Mytilus</taxon>
    </lineage>
</organism>
<protein>
    <submittedName>
        <fullName evidence="1">Uncharacterized protein</fullName>
    </submittedName>
</protein>
<keyword evidence="2" id="KW-1185">Reference proteome</keyword>
<evidence type="ECO:0000313" key="1">
    <source>
        <dbReference type="EMBL" id="OPL20833.1"/>
    </source>
</evidence>
<proteinExistence type="predicted"/>
<dbReference type="AlphaFoldDB" id="A0A3R5TRK3"/>
<dbReference type="Proteomes" id="UP000266721">
    <property type="component" value="Unassembled WGS sequence"/>
</dbReference>
<feature type="non-terminal residue" evidence="1">
    <location>
        <position position="1"/>
    </location>
</feature>
<feature type="non-terminal residue" evidence="1">
    <location>
        <position position="196"/>
    </location>
</feature>
<reference evidence="1 2" key="1">
    <citation type="journal article" date="2016" name="PLoS ONE">
        <title>A First Insight into the Genome of the Filter-Feeder Mussel Mytilus galloprovincialis.</title>
        <authorList>
            <person name="Murgarella M."/>
            <person name="Puiu D."/>
            <person name="Novoa B."/>
            <person name="Figueras A."/>
            <person name="Posada D."/>
            <person name="Canchaya C."/>
        </authorList>
    </citation>
    <scope>NUCLEOTIDE SEQUENCE [LARGE SCALE GENOMIC DNA]</scope>
    <source>
        <tissue evidence="1">Muscle</tissue>
    </source>
</reference>
<accession>A0A3R5TRK3</accession>
<sequence length="196" mass="23035">SQSPKPEKSKDVVPEIDKILVYETPYLPHDIDRPSDEYSIVVLHVEDNIRSTETNNIEHTESAETLQSFMEHLKTQADEWGYSHIKINFFEDLFYWCNPIDKILFTDVLEKCDMIFVFMSDNFRPGKLKRYGLPESSVNFALKTSNDFPTVKTVGACDQCKLYAKDFDFHLNYSSYKNSKDIDLYERTLREIYENL</sequence>
<name>A0A3R5TRK3_MYTGA</name>
<evidence type="ECO:0000313" key="2">
    <source>
        <dbReference type="Proteomes" id="UP000266721"/>
    </source>
</evidence>
<dbReference type="EMBL" id="KV599543">
    <property type="protein sequence ID" value="OPL20833.1"/>
    <property type="molecule type" value="Genomic_DNA"/>
</dbReference>
<gene>
    <name evidence="1" type="ORF">AM593_08793</name>
</gene>